<dbReference type="Proteomes" id="UP001163184">
    <property type="component" value="Chromosome"/>
</dbReference>
<dbReference type="Pfam" id="PF22725">
    <property type="entry name" value="GFO_IDH_MocA_C3"/>
    <property type="match status" value="1"/>
</dbReference>
<feature type="domain" description="GFO/IDH/MocA-like oxidoreductase" evidence="2">
    <location>
        <begin position="127"/>
        <end position="251"/>
    </location>
</feature>
<organism evidence="3 4">
    <name type="scientific">Providencia hangzhouensis</name>
    <dbReference type="NCBI Taxonomy" id="3031799"/>
    <lineage>
        <taxon>Bacteria</taxon>
        <taxon>Pseudomonadati</taxon>
        <taxon>Pseudomonadota</taxon>
        <taxon>Gammaproteobacteria</taxon>
        <taxon>Enterobacterales</taxon>
        <taxon>Morganellaceae</taxon>
        <taxon>Providencia</taxon>
    </lineage>
</organism>
<dbReference type="SUPFAM" id="SSF55347">
    <property type="entry name" value="Glyceraldehyde-3-phosphate dehydrogenase-like, C-terminal domain"/>
    <property type="match status" value="1"/>
</dbReference>
<evidence type="ECO:0000259" key="1">
    <source>
        <dbReference type="Pfam" id="PF01408"/>
    </source>
</evidence>
<dbReference type="InterPro" id="IPR051450">
    <property type="entry name" value="Gfo/Idh/MocA_Oxidoreductases"/>
</dbReference>
<feature type="domain" description="Gfo/Idh/MocA-like oxidoreductase N-terminal" evidence="1">
    <location>
        <begin position="3"/>
        <end position="118"/>
    </location>
</feature>
<proteinExistence type="predicted"/>
<keyword evidence="4" id="KW-1185">Reference proteome</keyword>
<dbReference type="GeneID" id="92276856"/>
<dbReference type="PANTHER" id="PTHR43377">
    <property type="entry name" value="BILIVERDIN REDUCTASE A"/>
    <property type="match status" value="1"/>
</dbReference>
<sequence length="327" mass="36985">MNNVAVIGLGNIASRHRRNLRVLFPDAKIYAVSASGRVPTENISDCDKLFASIDELILENVQLAIIASPAPFHTHHAIPFIKAYIPVLIEKPVTSTLEEAKELQQIAEKYSTPIAVGYCLRYLSSAQAMKELIEAQQIGTLSYVNIEIGQYLPDWRPNKDYRNCVSANSKLGGGALLELSHEIDYVQWLLGPLHLQHAILQCSEQLSLEVEDNVNILATTSNNTIVNIHLDFLQRKAYRYCRFVGTSGSLEWDLIKNEIIFTTKNQVTTLYSDPEWDKNNMYLEMLLDFIEKINGKKNQSITLSESIETIEFIENIKKTYPPIITSK</sequence>
<dbReference type="EMBL" id="CP135052">
    <property type="protein sequence ID" value="WNK24218.1"/>
    <property type="molecule type" value="Genomic_DNA"/>
</dbReference>
<name>A0ABY9Z8Y3_9GAMM</name>
<evidence type="ECO:0000313" key="4">
    <source>
        <dbReference type="Proteomes" id="UP001163184"/>
    </source>
</evidence>
<evidence type="ECO:0000313" key="3">
    <source>
        <dbReference type="EMBL" id="WNK24218.1"/>
    </source>
</evidence>
<dbReference type="InterPro" id="IPR055170">
    <property type="entry name" value="GFO_IDH_MocA-like_dom"/>
</dbReference>
<dbReference type="RefSeq" id="WP_206277837.1">
    <property type="nucleotide sequence ID" value="NZ_CP135052.1"/>
</dbReference>
<dbReference type="Gene3D" id="3.40.50.720">
    <property type="entry name" value="NAD(P)-binding Rossmann-like Domain"/>
    <property type="match status" value="1"/>
</dbReference>
<reference evidence="3" key="1">
    <citation type="journal article" date="2023" name="Microbiol. Spectr.">
        <title>Whole-genome sequencing provides insights into a novel species: Providencia hangzhouensis associated with urinary tract infections.</title>
        <authorList>
            <person name="Dong X."/>
            <person name="Yu Y."/>
            <person name="Liu J."/>
            <person name="Cao D."/>
            <person name="Xiang Y."/>
            <person name="Bi K."/>
            <person name="Yuan X."/>
            <person name="Li S."/>
            <person name="Wu T."/>
            <person name="Zhang Y."/>
        </authorList>
    </citation>
    <scope>NUCLEOTIDE SEQUENCE</scope>
    <source>
        <strain evidence="3">PR-310</strain>
    </source>
</reference>
<dbReference type="PANTHER" id="PTHR43377:SF1">
    <property type="entry name" value="BILIVERDIN REDUCTASE A"/>
    <property type="match status" value="1"/>
</dbReference>
<accession>A0ABY9Z8Y3</accession>
<dbReference type="Gene3D" id="3.30.360.10">
    <property type="entry name" value="Dihydrodipicolinate Reductase, domain 2"/>
    <property type="match status" value="1"/>
</dbReference>
<dbReference type="InterPro" id="IPR000683">
    <property type="entry name" value="Gfo/Idh/MocA-like_OxRdtase_N"/>
</dbReference>
<dbReference type="Pfam" id="PF01408">
    <property type="entry name" value="GFO_IDH_MocA"/>
    <property type="match status" value="1"/>
</dbReference>
<dbReference type="SUPFAM" id="SSF51735">
    <property type="entry name" value="NAD(P)-binding Rossmann-fold domains"/>
    <property type="match status" value="1"/>
</dbReference>
<evidence type="ECO:0000259" key="2">
    <source>
        <dbReference type="Pfam" id="PF22725"/>
    </source>
</evidence>
<protein>
    <submittedName>
        <fullName evidence="3">Gfo/Idh/MocA family oxidoreductase</fullName>
    </submittedName>
</protein>
<gene>
    <name evidence="3" type="ORF">PZ638_20315</name>
</gene>
<dbReference type="InterPro" id="IPR036291">
    <property type="entry name" value="NAD(P)-bd_dom_sf"/>
</dbReference>